<dbReference type="AlphaFoldDB" id="A0A6P1NIN1"/>
<comment type="similarity">
    <text evidence="1">Belongs to the HipA Ser/Thr kinase family.</text>
</comment>
<keyword evidence="7" id="KW-1185">Reference proteome</keyword>
<evidence type="ECO:0008006" key="8">
    <source>
        <dbReference type="Google" id="ProtNLM"/>
    </source>
</evidence>
<name>A0A6P1NIN1_9MICC</name>
<dbReference type="KEGG" id="psey:GU243_03470"/>
<evidence type="ECO:0000256" key="1">
    <source>
        <dbReference type="ARBA" id="ARBA00010164"/>
    </source>
</evidence>
<dbReference type="PANTHER" id="PTHR37419">
    <property type="entry name" value="SERINE/THREONINE-PROTEIN KINASE TOXIN HIPA"/>
    <property type="match status" value="1"/>
</dbReference>
<evidence type="ECO:0000313" key="6">
    <source>
        <dbReference type="EMBL" id="QHK18973.1"/>
    </source>
</evidence>
<dbReference type="PANTHER" id="PTHR37419:SF8">
    <property type="entry name" value="TOXIN YJJJ"/>
    <property type="match status" value="1"/>
</dbReference>
<proteinExistence type="inferred from homology"/>
<keyword evidence="3" id="KW-0418">Kinase</keyword>
<dbReference type="Pfam" id="PF13657">
    <property type="entry name" value="Couple_hipA"/>
    <property type="match status" value="1"/>
</dbReference>
<dbReference type="EMBL" id="CP047898">
    <property type="protein sequence ID" value="QHK18973.1"/>
    <property type="molecule type" value="Genomic_DNA"/>
</dbReference>
<keyword evidence="2" id="KW-0808">Transferase</keyword>
<gene>
    <name evidence="6" type="ORF">GU243_03470</name>
</gene>
<sequence>MARRSVRKVEVLVNETLAGQMEIETDDLSPLEHVSFSYADTWLSDAGAFELSPELPLGRGPQRPTLGRNLFGSFQDAAPDAWGKRLLFEEVRQQVRPKGTSLPTLGEAGYMLLVNDETRQGALRFREQGGFLSTWGKRAGIRDLQALAEEARIFAETGYVDEENSLLMGAGSSPGGAQPKAWVRDDGGSMLLAKFPKSSDIGNPQLWEMVAIKLQQRAGIRVQESRLMPLTEYTHIFLTRRFDRAGETRIPYISVRTALQLDTYAHPDYVKIATEIAAISGAPNQDANELFSRAAFIAMVNNTDDHMRNHGLLRTGKGWRLSPSFDVNPMPSGVSETPLTPGGNLWDRDVRDLLHYAPEFRLTREQAIQRLQFVADAISHWREDALGLGAGADSLGYMDRAFEGENAKRVGSLEPAPLVIDLAGAGGPARPATNPQGEVWVTEHSRRGKIVPGHFRKRRG</sequence>
<dbReference type="InterPro" id="IPR017508">
    <property type="entry name" value="HipA_N1"/>
</dbReference>
<protein>
    <recommendedName>
        <fullName evidence="8">Type II toxin-antitoxin system HipA family toxin</fullName>
    </recommendedName>
</protein>
<dbReference type="GO" id="GO:0005829">
    <property type="term" value="C:cytosol"/>
    <property type="evidence" value="ECO:0007669"/>
    <property type="project" value="TreeGrafter"/>
</dbReference>
<evidence type="ECO:0000259" key="4">
    <source>
        <dbReference type="Pfam" id="PF07804"/>
    </source>
</evidence>
<evidence type="ECO:0000256" key="3">
    <source>
        <dbReference type="ARBA" id="ARBA00022777"/>
    </source>
</evidence>
<feature type="domain" description="HipA N-terminal subdomain 1" evidence="5">
    <location>
        <begin position="10"/>
        <end position="93"/>
    </location>
</feature>
<evidence type="ECO:0000256" key="2">
    <source>
        <dbReference type="ARBA" id="ARBA00022679"/>
    </source>
</evidence>
<dbReference type="InterPro" id="IPR012893">
    <property type="entry name" value="HipA-like_C"/>
</dbReference>
<organism evidence="6 7">
    <name type="scientific">Pseudarthrobacter psychrotolerans</name>
    <dbReference type="NCBI Taxonomy" id="2697569"/>
    <lineage>
        <taxon>Bacteria</taxon>
        <taxon>Bacillati</taxon>
        <taxon>Actinomycetota</taxon>
        <taxon>Actinomycetes</taxon>
        <taxon>Micrococcales</taxon>
        <taxon>Micrococcaceae</taxon>
        <taxon>Pseudarthrobacter</taxon>
    </lineage>
</organism>
<accession>A0A6P1NIN1</accession>
<reference evidence="6 7" key="1">
    <citation type="submission" date="2020-01" db="EMBL/GenBank/DDBJ databases">
        <title>Pseudarthrobacter psychrotolerans sp. nov., isolated from antarctic soil.</title>
        <authorList>
            <person name="Shin Y."/>
            <person name="Park W."/>
        </authorList>
    </citation>
    <scope>NUCLEOTIDE SEQUENCE [LARGE SCALE GENOMIC DNA]</scope>
    <source>
        <strain evidence="6 7">YJ56</strain>
    </source>
</reference>
<dbReference type="InterPro" id="IPR052028">
    <property type="entry name" value="HipA_Ser/Thr_kinase"/>
</dbReference>
<dbReference type="Pfam" id="PF07804">
    <property type="entry name" value="HipA_C"/>
    <property type="match status" value="1"/>
</dbReference>
<dbReference type="GO" id="GO:0004674">
    <property type="term" value="F:protein serine/threonine kinase activity"/>
    <property type="evidence" value="ECO:0007669"/>
    <property type="project" value="TreeGrafter"/>
</dbReference>
<dbReference type="Proteomes" id="UP000464186">
    <property type="component" value="Chromosome"/>
</dbReference>
<feature type="domain" description="HipA-like C-terminal" evidence="4">
    <location>
        <begin position="172"/>
        <end position="378"/>
    </location>
</feature>
<evidence type="ECO:0000259" key="5">
    <source>
        <dbReference type="Pfam" id="PF13657"/>
    </source>
</evidence>
<evidence type="ECO:0000313" key="7">
    <source>
        <dbReference type="Proteomes" id="UP000464186"/>
    </source>
</evidence>